<organism evidence="4 5">
    <name type="scientific">Ochrobactrum soli</name>
    <dbReference type="NCBI Taxonomy" id="2448455"/>
    <lineage>
        <taxon>Bacteria</taxon>
        <taxon>Pseudomonadati</taxon>
        <taxon>Pseudomonadota</taxon>
        <taxon>Alphaproteobacteria</taxon>
        <taxon>Hyphomicrobiales</taxon>
        <taxon>Brucellaceae</taxon>
        <taxon>Brucella/Ochrobactrum group</taxon>
        <taxon>Ochrobactrum</taxon>
    </lineage>
</organism>
<dbReference type="GO" id="GO:0005509">
    <property type="term" value="F:calcium ion binding"/>
    <property type="evidence" value="ECO:0007669"/>
    <property type="project" value="InterPro"/>
</dbReference>
<feature type="signal peptide" evidence="2">
    <location>
        <begin position="1"/>
        <end position="22"/>
    </location>
</feature>
<gene>
    <name evidence="4" type="ORF">HKX02_13935</name>
</gene>
<dbReference type="Proteomes" id="UP000574931">
    <property type="component" value="Unassembled WGS sequence"/>
</dbReference>
<dbReference type="AlphaFoldDB" id="A0A849KNS8"/>
<reference evidence="4 5" key="1">
    <citation type="submission" date="2020-05" db="EMBL/GenBank/DDBJ databases">
        <title>Draft Genome Sequence of Ochrobactrum soli Isolated from Stable Fly Gut.</title>
        <authorList>
            <person name="Pileggi M.T."/>
            <person name="Vazhakkala L.J."/>
            <person name="Wong C.N."/>
        </authorList>
    </citation>
    <scope>NUCLEOTIDE SEQUENCE [LARGE SCALE GENOMIC DNA]</scope>
    <source>
        <strain evidence="4 5">MTP-C0764</strain>
    </source>
</reference>
<comment type="caution">
    <text evidence="4">The sequence shown here is derived from an EMBL/GenBank/DDBJ whole genome shotgun (WGS) entry which is preliminary data.</text>
</comment>
<name>A0A849KNS8_9HYPH</name>
<feature type="region of interest" description="Disordered" evidence="1">
    <location>
        <begin position="24"/>
        <end position="47"/>
    </location>
</feature>
<protein>
    <submittedName>
        <fullName evidence="4">Calcium-binding protein</fullName>
    </submittedName>
</protein>
<evidence type="ECO:0000256" key="1">
    <source>
        <dbReference type="SAM" id="MobiDB-lite"/>
    </source>
</evidence>
<feature type="chain" id="PRO_5032416044" evidence="2">
    <location>
        <begin position="23"/>
        <end position="179"/>
    </location>
</feature>
<dbReference type="EMBL" id="JABFCY010000008">
    <property type="protein sequence ID" value="NNU61340.1"/>
    <property type="molecule type" value="Genomic_DNA"/>
</dbReference>
<dbReference type="Pfam" id="PF13202">
    <property type="entry name" value="EF-hand_5"/>
    <property type="match status" value="2"/>
</dbReference>
<dbReference type="InterPro" id="IPR018247">
    <property type="entry name" value="EF_Hand_1_Ca_BS"/>
</dbReference>
<dbReference type="SUPFAM" id="SSF47473">
    <property type="entry name" value="EF-hand"/>
    <property type="match status" value="1"/>
</dbReference>
<accession>A0A849KNS8</accession>
<dbReference type="Gene3D" id="1.10.238.10">
    <property type="entry name" value="EF-hand"/>
    <property type="match status" value="1"/>
</dbReference>
<feature type="region of interest" description="Disordered" evidence="1">
    <location>
        <begin position="123"/>
        <end position="179"/>
    </location>
</feature>
<evidence type="ECO:0000256" key="2">
    <source>
        <dbReference type="SAM" id="SignalP"/>
    </source>
</evidence>
<dbReference type="RefSeq" id="WP_171318274.1">
    <property type="nucleotide sequence ID" value="NZ_JABFCY010000008.1"/>
</dbReference>
<dbReference type="PROSITE" id="PS00018">
    <property type="entry name" value="EF_HAND_1"/>
    <property type="match status" value="2"/>
</dbReference>
<keyword evidence="5" id="KW-1185">Reference proteome</keyword>
<sequence>MKYRTALLAVIASTMLASPVLAQESSNANTPKPATEAAATQDKDVKTKRGPIDLEKFSRMEELKAADTNGDGTLSRDEIEALALKRFVKREADRLERRLDVKGDGNITLTAIENQRKKEFAALDRNEDGKLDRSEMRAAHMDRRGKGPHGGRHGMGQYHKGGEKGSHGPMKGPNEKPQE</sequence>
<evidence type="ECO:0000313" key="4">
    <source>
        <dbReference type="EMBL" id="NNU61340.1"/>
    </source>
</evidence>
<dbReference type="PROSITE" id="PS50222">
    <property type="entry name" value="EF_HAND_2"/>
    <property type="match status" value="1"/>
</dbReference>
<feature type="domain" description="EF-hand" evidence="3">
    <location>
        <begin position="111"/>
        <end position="146"/>
    </location>
</feature>
<feature type="compositionally biased region" description="Basic and acidic residues" evidence="1">
    <location>
        <begin position="123"/>
        <end position="145"/>
    </location>
</feature>
<evidence type="ECO:0000313" key="5">
    <source>
        <dbReference type="Proteomes" id="UP000574931"/>
    </source>
</evidence>
<keyword evidence="2" id="KW-0732">Signal</keyword>
<proteinExistence type="predicted"/>
<evidence type="ECO:0000259" key="3">
    <source>
        <dbReference type="PROSITE" id="PS50222"/>
    </source>
</evidence>
<dbReference type="InterPro" id="IPR002048">
    <property type="entry name" value="EF_hand_dom"/>
</dbReference>
<dbReference type="InterPro" id="IPR011992">
    <property type="entry name" value="EF-hand-dom_pair"/>
</dbReference>